<name>Q3BKE4_9PROT</name>
<evidence type="ECO:0000259" key="2">
    <source>
        <dbReference type="Pfam" id="PF13546"/>
    </source>
</evidence>
<organism evidence="3">
    <name type="scientific">Magnetospirillum gryphiswaldense</name>
    <dbReference type="NCBI Taxonomy" id="55518"/>
    <lineage>
        <taxon>Bacteria</taxon>
        <taxon>Pseudomonadati</taxon>
        <taxon>Pseudomonadota</taxon>
        <taxon>Alphaproteobacteria</taxon>
        <taxon>Rhodospirillales</taxon>
        <taxon>Rhodospirillaceae</taxon>
        <taxon>Magnetospirillum</taxon>
    </lineage>
</organism>
<dbReference type="PANTHER" id="PTHR33627">
    <property type="entry name" value="TRANSPOSASE"/>
    <property type="match status" value="1"/>
</dbReference>
<proteinExistence type="predicted"/>
<accession>Q3BKE4</accession>
<protein>
    <submittedName>
        <fullName evidence="3">Putative ISRSO17 transposase</fullName>
    </submittedName>
    <submittedName>
        <fullName evidence="4">Transposase ISRSO17</fullName>
    </submittedName>
</protein>
<dbReference type="PANTHER" id="PTHR33627:SF1">
    <property type="entry name" value="TRANSPOSASE"/>
    <property type="match status" value="1"/>
</dbReference>
<evidence type="ECO:0000313" key="4">
    <source>
        <dbReference type="EMBL" id="CAM77992.1"/>
    </source>
</evidence>
<evidence type="ECO:0000256" key="1">
    <source>
        <dbReference type="SAM" id="MobiDB-lite"/>
    </source>
</evidence>
<dbReference type="SUPFAM" id="SSF53098">
    <property type="entry name" value="Ribonuclease H-like"/>
    <property type="match status" value="1"/>
</dbReference>
<feature type="compositionally biased region" description="Basic and acidic residues" evidence="1">
    <location>
        <begin position="260"/>
        <end position="270"/>
    </location>
</feature>
<feature type="region of interest" description="Disordered" evidence="1">
    <location>
        <begin position="240"/>
        <end position="276"/>
    </location>
</feature>
<evidence type="ECO:0000313" key="3">
    <source>
        <dbReference type="EMBL" id="CAJ30083.1"/>
    </source>
</evidence>
<dbReference type="InterPro" id="IPR038721">
    <property type="entry name" value="IS701-like_DDE_dom"/>
</dbReference>
<feature type="domain" description="Transposase IS701-like DDE" evidence="2">
    <location>
        <begin position="21"/>
        <end position="293"/>
    </location>
</feature>
<dbReference type="EMBL" id="AM085146">
    <property type="protein sequence ID" value="CAJ30083.1"/>
    <property type="molecule type" value="Genomic_DNA"/>
</dbReference>
<gene>
    <name evidence="3" type="primary">tnp</name>
    <name evidence="3" type="ORF">mgI441</name>
    <name evidence="4" type="ORF">MGR_4060</name>
</gene>
<sequence length="435" mass="48159">MGLHGMSGDSESRFESYVEDLCRAVRHADRAAPLRAYCLGLMLPGDRKSVEPMAARVEPGRVQAAHQSMHHFVAKADWSDEAMLAAVRATVLPAIERHGKLRTWIIDDTGLPKKGVHSVGVARQYCGQLGKQDNCQVAVTLSVANDHASLPIAYRLYLPEGWASDPARRHRAGVPDDVTFRTKPQLALEQVRAALAEGVAPGVVLADAGYGVDTAFRTGLSRLGLTYAVGIQSTASLWRPGEAPLPPKPWSGRGRPPSLVRHDPEHKPVSAKEMATSLPPAAWQTVTWREGTNIVLSSRFAAIRVRPAHRDTLRSEPRPEEWFMVEWPEDEAEPTKYWFSTLPDDMKLADLVEITKLRWRIERDFQNLKQELGLGHYEGRGWRVFHHRAALCIAAYGFLITERSLIPPSGLCSAPIRQAPALPDGYRPRGSARPA</sequence>
<dbReference type="AlphaFoldDB" id="Q3BKE4"/>
<dbReference type="EMBL" id="CU459003">
    <property type="protein sequence ID" value="CAM77992.1"/>
    <property type="molecule type" value="Genomic_DNA"/>
</dbReference>
<dbReference type="RefSeq" id="WP_106001318.1">
    <property type="nucleotide sequence ID" value="NZ_CP027527.1"/>
</dbReference>
<dbReference type="InterPro" id="IPR012337">
    <property type="entry name" value="RNaseH-like_sf"/>
</dbReference>
<dbReference type="InterPro" id="IPR039365">
    <property type="entry name" value="IS701-like"/>
</dbReference>
<reference evidence="3" key="1">
    <citation type="journal article" date="2005" name="J. Bacteriol.">
        <title>A hypervariable 130-kilobase genomic region of Magnetospirillum gryphiswaldense comprises a magnetosome island which undergoes frequent rearrangements during stationary growth.</title>
        <authorList>
            <person name="Ullrich S."/>
            <person name="Kube M."/>
            <person name="Schuebbe S."/>
            <person name="Reinhardt R."/>
            <person name="Schueler D."/>
        </authorList>
    </citation>
    <scope>NUCLEOTIDE SEQUENCE</scope>
    <source>
        <strain evidence="3">MSR-1</strain>
    </source>
</reference>
<reference evidence="4" key="2">
    <citation type="journal article" date="2007" name="J. Bacteriol.">
        <title>Comparative genome analysis of four magnetotactic bacteria reveals a complex set of group-specific genes implicated in magnetosome biomineralization and function.</title>
        <authorList>
            <person name="Richter M."/>
            <person name="Kube M."/>
            <person name="Bazylinski D.A."/>
            <person name="Lombardot T."/>
            <person name="Gloeckner F.O."/>
            <person name="Reinhardt R."/>
            <person name="Schueler D."/>
        </authorList>
    </citation>
    <scope>NUCLEOTIDE SEQUENCE</scope>
    <source>
        <strain evidence="4">MSR-1</strain>
    </source>
</reference>
<dbReference type="NCBIfam" id="NF033540">
    <property type="entry name" value="transpos_IS701"/>
    <property type="match status" value="1"/>
</dbReference>
<dbReference type="Pfam" id="PF13546">
    <property type="entry name" value="DDE_5"/>
    <property type="match status" value="1"/>
</dbReference>